<feature type="compositionally biased region" description="Low complexity" evidence="1">
    <location>
        <begin position="208"/>
        <end position="236"/>
    </location>
</feature>
<name>A0A067T083_GALM3</name>
<dbReference type="HOGENOM" id="CLU_489194_0_0_1"/>
<proteinExistence type="predicted"/>
<feature type="compositionally biased region" description="Pro residues" evidence="1">
    <location>
        <begin position="78"/>
        <end position="90"/>
    </location>
</feature>
<dbReference type="OrthoDB" id="3043328at2759"/>
<dbReference type="STRING" id="685588.A0A067T083"/>
<dbReference type="InterPro" id="IPR029476">
    <property type="entry name" value="DNase_NucA_NucB"/>
</dbReference>
<dbReference type="Proteomes" id="UP000027222">
    <property type="component" value="Unassembled WGS sequence"/>
</dbReference>
<feature type="region of interest" description="Disordered" evidence="1">
    <location>
        <begin position="69"/>
        <end position="331"/>
    </location>
</feature>
<evidence type="ECO:0000256" key="1">
    <source>
        <dbReference type="SAM" id="MobiDB-lite"/>
    </source>
</evidence>
<protein>
    <recommendedName>
        <fullName evidence="3">Deoxyribonuclease NucA/NucB domain-containing protein</fullName>
    </recommendedName>
</protein>
<feature type="compositionally biased region" description="Low complexity" evidence="1">
    <location>
        <begin position="258"/>
        <end position="281"/>
    </location>
</feature>
<feature type="compositionally biased region" description="Polar residues" evidence="1">
    <location>
        <begin position="237"/>
        <end position="248"/>
    </location>
</feature>
<accession>A0A067T083</accession>
<evidence type="ECO:0000313" key="5">
    <source>
        <dbReference type="Proteomes" id="UP000027222"/>
    </source>
</evidence>
<dbReference type="AlphaFoldDB" id="A0A067T083"/>
<reference evidence="5" key="1">
    <citation type="journal article" date="2014" name="Proc. Natl. Acad. Sci. U.S.A.">
        <title>Extensive sampling of basidiomycete genomes demonstrates inadequacy of the white-rot/brown-rot paradigm for wood decay fungi.</title>
        <authorList>
            <person name="Riley R."/>
            <person name="Salamov A.A."/>
            <person name="Brown D.W."/>
            <person name="Nagy L.G."/>
            <person name="Floudas D."/>
            <person name="Held B.W."/>
            <person name="Levasseur A."/>
            <person name="Lombard V."/>
            <person name="Morin E."/>
            <person name="Otillar R."/>
            <person name="Lindquist E.A."/>
            <person name="Sun H."/>
            <person name="LaButti K.M."/>
            <person name="Schmutz J."/>
            <person name="Jabbour D."/>
            <person name="Luo H."/>
            <person name="Baker S.E."/>
            <person name="Pisabarro A.G."/>
            <person name="Walton J.D."/>
            <person name="Blanchette R.A."/>
            <person name="Henrissat B."/>
            <person name="Martin F."/>
            <person name="Cullen D."/>
            <person name="Hibbett D.S."/>
            <person name="Grigoriev I.V."/>
        </authorList>
    </citation>
    <scope>NUCLEOTIDE SEQUENCE [LARGE SCALE GENOMIC DNA]</scope>
    <source>
        <strain evidence="5">CBS 339.88</strain>
    </source>
</reference>
<gene>
    <name evidence="4" type="ORF">GALMADRAFT_143245</name>
</gene>
<dbReference type="Pfam" id="PF14040">
    <property type="entry name" value="DNase_NucA_NucB"/>
    <property type="match status" value="1"/>
</dbReference>
<dbReference type="PRINTS" id="PR01217">
    <property type="entry name" value="PRICHEXTENSN"/>
</dbReference>
<feature type="domain" description="Deoxyribonuclease NucA/NucB" evidence="3">
    <location>
        <begin position="417"/>
        <end position="491"/>
    </location>
</feature>
<evidence type="ECO:0000259" key="3">
    <source>
        <dbReference type="Pfam" id="PF14040"/>
    </source>
</evidence>
<keyword evidence="5" id="KW-1185">Reference proteome</keyword>
<organism evidence="4 5">
    <name type="scientific">Galerina marginata (strain CBS 339.88)</name>
    <dbReference type="NCBI Taxonomy" id="685588"/>
    <lineage>
        <taxon>Eukaryota</taxon>
        <taxon>Fungi</taxon>
        <taxon>Dikarya</taxon>
        <taxon>Basidiomycota</taxon>
        <taxon>Agaricomycotina</taxon>
        <taxon>Agaricomycetes</taxon>
        <taxon>Agaricomycetidae</taxon>
        <taxon>Agaricales</taxon>
        <taxon>Agaricineae</taxon>
        <taxon>Strophariaceae</taxon>
        <taxon>Galerina</taxon>
    </lineage>
</organism>
<feature type="region of interest" description="Disordered" evidence="1">
    <location>
        <begin position="448"/>
        <end position="496"/>
    </location>
</feature>
<sequence>MRGIFGSICFVASGFNFFSVLASPIGSIRRRSCHTAEDPSCDFWTGSSVPYTDFNDWLHIGSIPTGVAPLPLPSSSTPLPPPPPPAPSLPPHSSLPTPPPPPPTPPIPPPPPPLLPPAPAPPPQLSLPTPPPLPPPPHIPPLPPPSLPPPPPLPPLPPAPAPPPHLSLPTPPPPPPPPPSPPSPPPSPPSPPPVPAESRSFPILFSVYSSSSSSSNPISSAYSSSNPISSAYSSASTHFSLPSRSVTVTDFEGPGYYSGFSPPLQSLGPSPSALPSHSTMPSLPPFPPSQPSHLSQPTLPPLPTSKPLMPPFCSPLPPPPPPSSPTDCDYDEPDTFFKRTIDIFNQTTPSFVNLSQRAVPYTYEIDCTSFPNVCENQCYYIFCKQGSWDIHVDERSRALASENAIVVEVLINVEHSPTSRRDSECAGYNRCSSGCKCGDPPGGWLGNPNADWSCDEQPKSSTREGGTGSSTRCMPKGENSGEGATWQNFINGNTDATNRTRVADGTAVKVILSLVPDEILGNANINGYCASYGGLSGVTQCGTAAAPPGTNDGPRQR</sequence>
<evidence type="ECO:0000313" key="4">
    <source>
        <dbReference type="EMBL" id="KDR72418.1"/>
    </source>
</evidence>
<dbReference type="EMBL" id="KL142389">
    <property type="protein sequence ID" value="KDR72418.1"/>
    <property type="molecule type" value="Genomic_DNA"/>
</dbReference>
<evidence type="ECO:0000256" key="2">
    <source>
        <dbReference type="SAM" id="SignalP"/>
    </source>
</evidence>
<keyword evidence="2" id="KW-0732">Signal</keyword>
<feature type="compositionally biased region" description="Polar residues" evidence="1">
    <location>
        <begin position="485"/>
        <end position="496"/>
    </location>
</feature>
<feature type="chain" id="PRO_5001648726" description="Deoxyribonuclease NucA/NucB domain-containing protein" evidence="2">
    <location>
        <begin position="23"/>
        <end position="557"/>
    </location>
</feature>
<feature type="compositionally biased region" description="Pro residues" evidence="1">
    <location>
        <begin position="298"/>
        <end position="324"/>
    </location>
</feature>
<feature type="signal peptide" evidence="2">
    <location>
        <begin position="1"/>
        <end position="22"/>
    </location>
</feature>
<feature type="compositionally biased region" description="Pro residues" evidence="1">
    <location>
        <begin position="96"/>
        <end position="195"/>
    </location>
</feature>